<evidence type="ECO:0000256" key="1">
    <source>
        <dbReference type="ARBA" id="ARBA00022679"/>
    </source>
</evidence>
<dbReference type="Pfam" id="PF00534">
    <property type="entry name" value="Glycos_transf_1"/>
    <property type="match status" value="1"/>
</dbReference>
<accession>A0A345UMG3</accession>
<dbReference type="CDD" id="cd03794">
    <property type="entry name" value="GT4_WbuB-like"/>
    <property type="match status" value="1"/>
</dbReference>
<dbReference type="PANTHER" id="PTHR46401">
    <property type="entry name" value="GLYCOSYLTRANSFERASE WBBK-RELATED"/>
    <property type="match status" value="1"/>
</dbReference>
<evidence type="ECO:0000313" key="3">
    <source>
        <dbReference type="EMBL" id="AXJ01665.1"/>
    </source>
</evidence>
<dbReference type="InterPro" id="IPR001296">
    <property type="entry name" value="Glyco_trans_1"/>
</dbReference>
<dbReference type="GO" id="GO:0016757">
    <property type="term" value="F:glycosyltransferase activity"/>
    <property type="evidence" value="ECO:0007669"/>
    <property type="project" value="InterPro"/>
</dbReference>
<dbReference type="SUPFAM" id="SSF53756">
    <property type="entry name" value="UDP-Glycosyltransferase/glycogen phosphorylase"/>
    <property type="match status" value="1"/>
</dbReference>
<dbReference type="OrthoDB" id="9811902at2"/>
<gene>
    <name evidence="3" type="ORF">CYPRO_2423</name>
</gene>
<dbReference type="Proteomes" id="UP000254808">
    <property type="component" value="Chromosome"/>
</dbReference>
<feature type="domain" description="Glycosyl transferase family 1" evidence="2">
    <location>
        <begin position="199"/>
        <end position="360"/>
    </location>
</feature>
<evidence type="ECO:0000259" key="2">
    <source>
        <dbReference type="Pfam" id="PF00534"/>
    </source>
</evidence>
<dbReference type="EMBL" id="CP027806">
    <property type="protein sequence ID" value="AXJ01665.1"/>
    <property type="molecule type" value="Genomic_DNA"/>
</dbReference>
<dbReference type="RefSeq" id="WP_114984828.1">
    <property type="nucleotide sequence ID" value="NZ_CP027806.1"/>
</dbReference>
<keyword evidence="1 3" id="KW-0808">Transferase</keyword>
<reference evidence="3 4" key="1">
    <citation type="submission" date="2018-03" db="EMBL/GenBank/DDBJ databases">
        <title>Phenotypic and genomic properties of Cyclonatronum proteinivorum gen. nov., sp. nov., a haloalkaliphilic bacteroidete from soda lakes possessing Na+-translocating rhodopsin.</title>
        <authorList>
            <person name="Toshchakov S.V."/>
            <person name="Korzhenkov A."/>
            <person name="Samarov N.I."/>
            <person name="Kublanov I.V."/>
            <person name="Muntyan M.S."/>
            <person name="Sorokin D.Y."/>
        </authorList>
    </citation>
    <scope>NUCLEOTIDE SEQUENCE [LARGE SCALE GENOMIC DNA]</scope>
    <source>
        <strain evidence="3 4">Omega</strain>
    </source>
</reference>
<dbReference type="AlphaFoldDB" id="A0A345UMG3"/>
<dbReference type="GO" id="GO:0009103">
    <property type="term" value="P:lipopolysaccharide biosynthetic process"/>
    <property type="evidence" value="ECO:0007669"/>
    <property type="project" value="TreeGrafter"/>
</dbReference>
<organism evidence="3 4">
    <name type="scientific">Cyclonatronum proteinivorum</name>
    <dbReference type="NCBI Taxonomy" id="1457365"/>
    <lineage>
        <taxon>Bacteria</taxon>
        <taxon>Pseudomonadati</taxon>
        <taxon>Balneolota</taxon>
        <taxon>Balneolia</taxon>
        <taxon>Balneolales</taxon>
        <taxon>Cyclonatronaceae</taxon>
        <taxon>Cyclonatronum</taxon>
    </lineage>
</organism>
<name>A0A345UMG3_9BACT</name>
<dbReference type="Gene3D" id="3.40.50.2000">
    <property type="entry name" value="Glycogen Phosphorylase B"/>
    <property type="match status" value="2"/>
</dbReference>
<proteinExistence type="predicted"/>
<dbReference type="KEGG" id="cprv:CYPRO_2423"/>
<protein>
    <submittedName>
        <fullName evidence="3">Glycosyltransferase involved in cell wall bisynthesis</fullName>
    </submittedName>
</protein>
<keyword evidence="4" id="KW-1185">Reference proteome</keyword>
<evidence type="ECO:0000313" key="4">
    <source>
        <dbReference type="Proteomes" id="UP000254808"/>
    </source>
</evidence>
<sequence length="374" mass="42434">MSKGIVLLDQTSGYLQIDMLYALQKKYPKTAIIAGTIVERDRSLPADTAWTKIMRYDKSTTLKRLVSWTVSTLQMWYHVLTKYRGYKLFIITNPPFAVFIPSFVSNSYSVLVYDVYPDILYTTGYFKKNSWLVRLWERWNKKIFAGATNLYTISQGMKQEVAKYADPDKIEVVPIWTDAAFFKPMARSENRFLTEHQLQDKFIVMYSGNLGNTHDVDVLVDVAAELQENKDIFFVIIGEGGKKKLIQEKIGRLKPNNVLLLPWQPAEMLPYTFNAPSIGVVTLGHESSTMSVPSKTYNLMSAGLPVLAIASEESELNSLIKYYKAGACFNGNNVEGIKSFILELYDNPDLCQQYSDNSRKAAGDFSVENAEIFA</sequence>
<dbReference type="PANTHER" id="PTHR46401:SF2">
    <property type="entry name" value="GLYCOSYLTRANSFERASE WBBK-RELATED"/>
    <property type="match status" value="1"/>
</dbReference>